<gene>
    <name evidence="6" type="ORF">ACFO5W_08500</name>
</gene>
<dbReference type="EMBL" id="JBHSGA010000015">
    <property type="protein sequence ID" value="MFC4526675.1"/>
    <property type="molecule type" value="Genomic_DNA"/>
</dbReference>
<dbReference type="RefSeq" id="WP_266152459.1">
    <property type="nucleotide sequence ID" value="NZ_CP064028.1"/>
</dbReference>
<evidence type="ECO:0000256" key="3">
    <source>
        <dbReference type="ARBA" id="ARBA00022795"/>
    </source>
</evidence>
<evidence type="ECO:0000313" key="7">
    <source>
        <dbReference type="Proteomes" id="UP001595961"/>
    </source>
</evidence>
<keyword evidence="7" id="KW-1185">Reference proteome</keyword>
<dbReference type="InterPro" id="IPR008622">
    <property type="entry name" value="FliT"/>
</dbReference>
<evidence type="ECO:0000256" key="5">
    <source>
        <dbReference type="ARBA" id="ARBA00093797"/>
    </source>
</evidence>
<dbReference type="Pfam" id="PF05400">
    <property type="entry name" value="FliT"/>
    <property type="match status" value="1"/>
</dbReference>
<keyword evidence="6" id="KW-0969">Cilium</keyword>
<dbReference type="Proteomes" id="UP001595961">
    <property type="component" value="Unassembled WGS sequence"/>
</dbReference>
<comment type="subcellular location">
    <subcellularLocation>
        <location evidence="1">Cytoplasm</location>
        <location evidence="1">Cytosol</location>
    </subcellularLocation>
</comment>
<dbReference type="Gene3D" id="1.20.58.380">
    <property type="entry name" value="Flagellar protein flit"/>
    <property type="match status" value="1"/>
</dbReference>
<keyword evidence="3" id="KW-1005">Bacterial flagellum biogenesis</keyword>
<evidence type="ECO:0000256" key="2">
    <source>
        <dbReference type="ARBA" id="ARBA00022490"/>
    </source>
</evidence>
<protein>
    <recommendedName>
        <fullName evidence="5">Flagellar protein FliT</fullName>
    </recommendedName>
</protein>
<keyword evidence="6" id="KW-0966">Cell projection</keyword>
<organism evidence="6 7">
    <name type="scientific">Dyella halodurans</name>
    <dbReference type="NCBI Taxonomy" id="1920171"/>
    <lineage>
        <taxon>Bacteria</taxon>
        <taxon>Pseudomonadati</taxon>
        <taxon>Pseudomonadota</taxon>
        <taxon>Gammaproteobacteria</taxon>
        <taxon>Lysobacterales</taxon>
        <taxon>Rhodanobacteraceae</taxon>
        <taxon>Dyella</taxon>
    </lineage>
</organism>
<evidence type="ECO:0000313" key="6">
    <source>
        <dbReference type="EMBL" id="MFC4526675.1"/>
    </source>
</evidence>
<reference evidence="7" key="1">
    <citation type="journal article" date="2019" name="Int. J. Syst. Evol. Microbiol.">
        <title>The Global Catalogue of Microorganisms (GCM) 10K type strain sequencing project: providing services to taxonomists for standard genome sequencing and annotation.</title>
        <authorList>
            <consortium name="The Broad Institute Genomics Platform"/>
            <consortium name="The Broad Institute Genome Sequencing Center for Infectious Disease"/>
            <person name="Wu L."/>
            <person name="Ma J."/>
        </authorList>
    </citation>
    <scope>NUCLEOTIDE SEQUENCE [LARGE SCALE GENOMIC DNA]</scope>
    <source>
        <strain evidence="7">CCM 4481</strain>
    </source>
</reference>
<proteinExistence type="predicted"/>
<comment type="caution">
    <text evidence="6">The sequence shown here is derived from an EMBL/GenBank/DDBJ whole genome shotgun (WGS) entry which is preliminary data.</text>
</comment>
<evidence type="ECO:0000256" key="1">
    <source>
        <dbReference type="ARBA" id="ARBA00004514"/>
    </source>
</evidence>
<name>A0ABV9C1H1_9GAMM</name>
<keyword evidence="6" id="KW-0282">Flagellum</keyword>
<sequence>MAGAVEPGDVLDVSAHMLASARAGAWDQVTTQSAERDRLLRLLPLADASAAETMKTLLAHNEEVKSLVAKARDDLGEALGQHRHSHRALNAYWHAAID</sequence>
<keyword evidence="4" id="KW-0143">Chaperone</keyword>
<evidence type="ECO:0000256" key="4">
    <source>
        <dbReference type="ARBA" id="ARBA00023186"/>
    </source>
</evidence>
<keyword evidence="2" id="KW-0963">Cytoplasm</keyword>
<accession>A0ABV9C1H1</accession>